<protein>
    <recommendedName>
        <fullName evidence="3">PB1 domain-containing protein</fullName>
    </recommendedName>
</protein>
<evidence type="ECO:0000313" key="2">
    <source>
        <dbReference type="Proteomes" id="UP001501920"/>
    </source>
</evidence>
<accession>A0AAR2INB8</accession>
<reference evidence="1" key="3">
    <citation type="submission" date="2025-09" db="UniProtKB">
        <authorList>
            <consortium name="Ensembl"/>
        </authorList>
    </citation>
    <scope>IDENTIFICATION</scope>
</reference>
<dbReference type="Ensembl" id="ENSPNAT00000082774.1">
    <property type="protein sequence ID" value="ENSPNAP00000039489.1"/>
    <property type="gene ID" value="ENSPNAG00000036325.1"/>
</dbReference>
<dbReference type="AlphaFoldDB" id="A0AAR2INB8"/>
<dbReference type="PANTHER" id="PTHR31025:SF19">
    <property type="entry name" value="SI:CH73-42K18.1-RELATED"/>
    <property type="match status" value="1"/>
</dbReference>
<sequence>MTAHQKMILRVILPEADIRKVTLNMRPTTVEDLICKLKESLGLDYSFSLQYKDPEFSYELCSLTDVEELQKNKQLKVIPMLELVPALSRSSQERQTPWPELFDIPTFSFDVEYRLRQADLLYLRDGTHLKVSKVLKHKILERLAESMYSYTAYQNNAQFESAATALISKHPCLQERGSTSRCRGWKTSLKYKMANYRTKRRKSGCLDVAVNPGKRGGHSAEGEPANKNIKKAKKGELNNLPNFPEGFDQSGLEGARKLLVDEMQKRTPDGQLVKQKMDVTFALRRKEVLYMEFNRIVGKEFYESIDRHSLHVFEIFQSKRGNIGQLLFILRKTKEPTDVRTLVLRGLPLVLGDDPTDFYKTGFVIQKIVIYNHEPIGILLVLHEGAVLSSLHLNPASLKVIIEGEVVMDNIQDLPKITNTEKPAYTVNKMNLLSYKKTLLKISI</sequence>
<dbReference type="CDD" id="cd05992">
    <property type="entry name" value="PB1"/>
    <property type="match status" value="1"/>
</dbReference>
<reference evidence="1" key="2">
    <citation type="submission" date="2025-08" db="UniProtKB">
        <authorList>
            <consortium name="Ensembl"/>
        </authorList>
    </citation>
    <scope>IDENTIFICATION</scope>
</reference>
<dbReference type="GeneTree" id="ENSGT00950000182912"/>
<evidence type="ECO:0000313" key="1">
    <source>
        <dbReference type="Ensembl" id="ENSPNAP00000039489.1"/>
    </source>
</evidence>
<organism evidence="1 2">
    <name type="scientific">Pygocentrus nattereri</name>
    <name type="common">Red-bellied piranha</name>
    <dbReference type="NCBI Taxonomy" id="42514"/>
    <lineage>
        <taxon>Eukaryota</taxon>
        <taxon>Metazoa</taxon>
        <taxon>Chordata</taxon>
        <taxon>Craniata</taxon>
        <taxon>Vertebrata</taxon>
        <taxon>Euteleostomi</taxon>
        <taxon>Actinopterygii</taxon>
        <taxon>Neopterygii</taxon>
        <taxon>Teleostei</taxon>
        <taxon>Ostariophysi</taxon>
        <taxon>Characiformes</taxon>
        <taxon>Characoidei</taxon>
        <taxon>Pygocentrus</taxon>
    </lineage>
</organism>
<dbReference type="Proteomes" id="UP001501920">
    <property type="component" value="Chromosome 1"/>
</dbReference>
<proteinExistence type="predicted"/>
<reference evidence="1 2" key="1">
    <citation type="submission" date="2020-10" db="EMBL/GenBank/DDBJ databases">
        <title>Pygocentrus nattereri (red-bellied piranha) genome, fPygNat1, primary haplotype.</title>
        <authorList>
            <person name="Myers G."/>
            <person name="Meyer A."/>
            <person name="Karagic N."/>
            <person name="Pippel M."/>
            <person name="Winkler S."/>
            <person name="Tracey A."/>
            <person name="Wood J."/>
            <person name="Formenti G."/>
            <person name="Howe K."/>
            <person name="Fedrigo O."/>
            <person name="Jarvis E.D."/>
        </authorList>
    </citation>
    <scope>NUCLEOTIDE SEQUENCE [LARGE SCALE GENOMIC DNA]</scope>
</reference>
<keyword evidence="2" id="KW-1185">Reference proteome</keyword>
<name>A0AAR2INB8_PYGNA</name>
<dbReference type="PANTHER" id="PTHR31025">
    <property type="entry name" value="SI:CH211-196P9.1-RELATED"/>
    <property type="match status" value="1"/>
</dbReference>
<evidence type="ECO:0008006" key="3">
    <source>
        <dbReference type="Google" id="ProtNLM"/>
    </source>
</evidence>